<keyword evidence="3" id="KW-0812">Transmembrane</keyword>
<dbReference type="Pfam" id="PF01544">
    <property type="entry name" value="CorA"/>
    <property type="match status" value="1"/>
</dbReference>
<reference evidence="6 7" key="1">
    <citation type="submission" date="2016-09" db="EMBL/GenBank/DDBJ databases">
        <title>Aspergillus awamori IFM 58123T.</title>
        <authorList>
            <person name="Kusuya Y."/>
            <person name="Shimizu M."/>
            <person name="Takahashi H."/>
            <person name="Yaguchi T."/>
        </authorList>
    </citation>
    <scope>NUCLEOTIDE SEQUENCE [LARGE SCALE GENOMIC DNA]</scope>
    <source>
        <strain evidence="6 7">IFM 58123</strain>
    </source>
</reference>
<sequence length="599" mass="66832">MDAKGLHRFSHFSCRTQQVVTSSTWEGLLIEQSTLSADTKGSERDTWWVDICDATEEEVSTVCQALSIHPLTAEDIATREPREKIEAFRNYYLISFQTLLPTDDFKSSRSLKPSSSIPGSAGFYILVFKNATVTFSPSGCHHIARVRDRIRRTQDTHLVSSDWICYALIDEIIDDFEPYMRAAEREADAIEDQVFIARVDDVKALIPQLDSLRKSITQLIRCLTGKYDVLSGFVKRCQAKDRNPMFPDGDLLVYLGDVQDHLVTTLTSLSHFDEIVGRSQSNFLAQLSVNNIRLSYDVNAVLSKVTILATIFVPLHMVTGLFGMNVEVPGQNVDNLGWFFEAAVALDTIWGPMVIFIWSEIIHDSINKALISLNNLAGQDLSTYTGSYESEYRGEFGRFVAVTPSQVTEFLLVSPHLIPLLILPSTRHYQVISYQDPYLSIDFRTICEISDQVPYRKLSRPRSWPGTTDRPMWSISQYVEALQTEHGQANRPSRVADHTRTCTLLVSTNGHVSRVTRGPRARAMTSAVSGVPRGVVANGQHQSGAAIDEESLWEMNAGGGGLAIGEAVEWRSGAPAKLGVAKLSRETARKRGRDVMVIH</sequence>
<dbReference type="Gene3D" id="3.30.460.20">
    <property type="entry name" value="CorA soluble domain-like"/>
    <property type="match status" value="1"/>
</dbReference>
<evidence type="ECO:0000313" key="7">
    <source>
        <dbReference type="Proteomes" id="UP000286921"/>
    </source>
</evidence>
<keyword evidence="7" id="KW-1185">Reference proteome</keyword>
<proteinExistence type="inferred from homology"/>
<dbReference type="CDD" id="cd12829">
    <property type="entry name" value="Alr1p-like"/>
    <property type="match status" value="1"/>
</dbReference>
<dbReference type="SUPFAM" id="SSF144083">
    <property type="entry name" value="Magnesium transport protein CorA, transmembrane region"/>
    <property type="match status" value="1"/>
</dbReference>
<evidence type="ECO:0000256" key="3">
    <source>
        <dbReference type="ARBA" id="ARBA00022692"/>
    </source>
</evidence>
<comment type="caution">
    <text evidence="6">The sequence shown here is derived from an EMBL/GenBank/DDBJ whole genome shotgun (WGS) entry which is preliminary data.</text>
</comment>
<dbReference type="EMBL" id="BDHI01000028">
    <property type="protein sequence ID" value="GCB26929.1"/>
    <property type="molecule type" value="Genomic_DNA"/>
</dbReference>
<keyword evidence="5" id="KW-0472">Membrane</keyword>
<dbReference type="InterPro" id="IPR045861">
    <property type="entry name" value="CorA_cytoplasmic_dom"/>
</dbReference>
<dbReference type="InterPro" id="IPR044089">
    <property type="entry name" value="Alr1-like"/>
</dbReference>
<dbReference type="InterPro" id="IPR002523">
    <property type="entry name" value="MgTranspt_CorA/ZnTranspt_ZntB"/>
</dbReference>
<evidence type="ECO:0000256" key="2">
    <source>
        <dbReference type="ARBA" id="ARBA00009765"/>
    </source>
</evidence>
<dbReference type="Gene3D" id="1.20.58.340">
    <property type="entry name" value="Magnesium transport protein CorA, transmembrane region"/>
    <property type="match status" value="2"/>
</dbReference>
<dbReference type="Proteomes" id="UP000286921">
    <property type="component" value="Unassembled WGS sequence"/>
</dbReference>
<accession>A0A401L5X7</accession>
<dbReference type="GO" id="GO:0010961">
    <property type="term" value="P:intracellular magnesium ion homeostasis"/>
    <property type="evidence" value="ECO:0007669"/>
    <property type="project" value="TreeGrafter"/>
</dbReference>
<evidence type="ECO:0000256" key="1">
    <source>
        <dbReference type="ARBA" id="ARBA00004141"/>
    </source>
</evidence>
<evidence type="ECO:0000256" key="5">
    <source>
        <dbReference type="ARBA" id="ARBA00023136"/>
    </source>
</evidence>
<organism evidence="6 7">
    <name type="scientific">Aspergillus awamori</name>
    <name type="common">Black koji mold</name>
    <dbReference type="NCBI Taxonomy" id="105351"/>
    <lineage>
        <taxon>Eukaryota</taxon>
        <taxon>Fungi</taxon>
        <taxon>Dikarya</taxon>
        <taxon>Ascomycota</taxon>
        <taxon>Pezizomycotina</taxon>
        <taxon>Eurotiomycetes</taxon>
        <taxon>Eurotiomycetidae</taxon>
        <taxon>Eurotiales</taxon>
        <taxon>Aspergillaceae</taxon>
        <taxon>Aspergillus</taxon>
    </lineage>
</organism>
<gene>
    <name evidence="6" type="ORF">AAWM_09814</name>
</gene>
<comment type="similarity">
    <text evidence="2">Belongs to the CorA metal ion transporter (MIT) (TC 1.A.35) family.</text>
</comment>
<comment type="subcellular location">
    <subcellularLocation>
        <location evidence="1">Membrane</location>
        <topology evidence="1">Multi-pass membrane protein</topology>
    </subcellularLocation>
</comment>
<keyword evidence="4" id="KW-1133">Transmembrane helix</keyword>
<dbReference type="SUPFAM" id="SSF143865">
    <property type="entry name" value="CorA soluble domain-like"/>
    <property type="match status" value="1"/>
</dbReference>
<dbReference type="AlphaFoldDB" id="A0A401L5X7"/>
<dbReference type="PANTHER" id="PTHR21535">
    <property type="entry name" value="MAGNESIUM AND COBALT TRANSPORT PROTEIN/MITOCHONDRIAL IMPORT INNER MEMBRANE TRANSLOCASE SUBUNIT TIM8"/>
    <property type="match status" value="1"/>
</dbReference>
<name>A0A401L5X7_ASPAW</name>
<evidence type="ECO:0000256" key="4">
    <source>
        <dbReference type="ARBA" id="ARBA00022989"/>
    </source>
</evidence>
<dbReference type="GO" id="GO:0005886">
    <property type="term" value="C:plasma membrane"/>
    <property type="evidence" value="ECO:0007669"/>
    <property type="project" value="TreeGrafter"/>
</dbReference>
<dbReference type="PANTHER" id="PTHR21535:SF55">
    <property type="entry name" value="MAGNESIUM TRANSPORTER ALR1-RELATED"/>
    <property type="match status" value="1"/>
</dbReference>
<evidence type="ECO:0000313" key="6">
    <source>
        <dbReference type="EMBL" id="GCB26929.1"/>
    </source>
</evidence>
<dbReference type="STRING" id="105351.A0A401L5X7"/>
<dbReference type="InterPro" id="IPR045863">
    <property type="entry name" value="CorA_TM1_TM2"/>
</dbReference>
<protein>
    <submittedName>
        <fullName evidence="6">Putative metal ion transporter C27B12.12c</fullName>
    </submittedName>
</protein>
<dbReference type="GO" id="GO:0015095">
    <property type="term" value="F:magnesium ion transmembrane transporter activity"/>
    <property type="evidence" value="ECO:0007669"/>
    <property type="project" value="InterPro"/>
</dbReference>